<dbReference type="PANTHER" id="PTHR11070">
    <property type="entry name" value="UVRD / RECB / PCRA DNA HELICASE FAMILY MEMBER"/>
    <property type="match status" value="1"/>
</dbReference>
<keyword evidence="5 11" id="KW-0067">ATP-binding</keyword>
<evidence type="ECO:0000313" key="14">
    <source>
        <dbReference type="EMBL" id="RYC75107.1"/>
    </source>
</evidence>
<dbReference type="Gene3D" id="1.10.486.10">
    <property type="entry name" value="PCRA, domain 4"/>
    <property type="match status" value="1"/>
</dbReference>
<protein>
    <recommendedName>
        <fullName evidence="9">DNA 3'-5' helicase</fullName>
        <ecNumber evidence="9">5.6.2.4</ecNumber>
    </recommendedName>
</protein>
<sequence>MDTILGGLNSAQREAVETLEGPLLILAGAGSGKTKTLTHRIANLIAHGVQPSNILAVTFTNKAAKEMRNRLWDLLQGVSGHGPLRPVVTGESPSFSVVTSERSRELLVANPSDPPRSFMPYMGTFHGIAVRILRIEADAAGLDKNFVIYDTDDQVSLIKRILKSLKLSDNKNLKPKSIQAIISSEKNQGNGPEEYAAGAFYPNQQNIAKVFRHYEEEKAKAGALDFDDLLLKELELFQKNLSVRKKWQEKFRHILIDEYQDTNMVQYSIVKLLVNERKNICVVGDDWQSIYSWRGADFTNILNFERDYPGAKVIKLEQNYRSTGNILAASQKIINENKTRTDKTLFTETGKGEPVEIESLRDETEEANYVALKIMSMQRQYPDFSDFAVLYRTNAQSYTFEKAFINMHIPYKIVGGVRFYDRKEVKDVLAILKLLVSGRDKVSLERVVKNVLSGVGEASLAKILMAIDALPDAEPLKNSDLLEVLGAAKAKNGFMRLVNFMKKVSLDENPGEIVKKVIEYFDFKTLTDDGTPSSEERMGNLEVLASNAAVYDNLEDFLADASLMSSADESSVKNSVTLMTLHAAKGLEFPVVFMVGMEDGLFPSGRATDNEEDLEEERRLAYVGMTRAMRKLFLTYAASRYSYGNRNYNMPSRFLTELGYNPYGSSGYKDNDGDGFNDFTEDDFDPFPEDVPVFE</sequence>
<dbReference type="EMBL" id="PRLM01000001">
    <property type="protein sequence ID" value="RYC75107.1"/>
    <property type="molecule type" value="Genomic_DNA"/>
</dbReference>
<accession>A0ABY0FMH4</accession>
<dbReference type="Pfam" id="PF13361">
    <property type="entry name" value="UvrD_C"/>
    <property type="match status" value="1"/>
</dbReference>
<dbReference type="Proteomes" id="UP001191019">
    <property type="component" value="Unassembled WGS sequence"/>
</dbReference>
<dbReference type="PROSITE" id="PS51217">
    <property type="entry name" value="UVRD_HELICASE_CTER"/>
    <property type="match status" value="1"/>
</dbReference>
<dbReference type="InterPro" id="IPR000212">
    <property type="entry name" value="DNA_helicase_UvrD/REP"/>
</dbReference>
<evidence type="ECO:0000256" key="1">
    <source>
        <dbReference type="ARBA" id="ARBA00009922"/>
    </source>
</evidence>
<dbReference type="SUPFAM" id="SSF52540">
    <property type="entry name" value="P-loop containing nucleoside triphosphate hydrolases"/>
    <property type="match status" value="1"/>
</dbReference>
<evidence type="ECO:0000256" key="7">
    <source>
        <dbReference type="ARBA" id="ARBA00023235"/>
    </source>
</evidence>
<feature type="domain" description="UvrD-like helicase ATP-binding" evidence="12">
    <location>
        <begin position="6"/>
        <end position="323"/>
    </location>
</feature>
<keyword evidence="15" id="KW-1185">Reference proteome</keyword>
<evidence type="ECO:0000259" key="13">
    <source>
        <dbReference type="PROSITE" id="PS51217"/>
    </source>
</evidence>
<evidence type="ECO:0000256" key="3">
    <source>
        <dbReference type="ARBA" id="ARBA00022801"/>
    </source>
</evidence>
<dbReference type="Gene3D" id="3.40.50.300">
    <property type="entry name" value="P-loop containing nucleotide triphosphate hydrolases"/>
    <property type="match status" value="2"/>
</dbReference>
<evidence type="ECO:0000256" key="2">
    <source>
        <dbReference type="ARBA" id="ARBA00022741"/>
    </source>
</evidence>
<evidence type="ECO:0000256" key="10">
    <source>
        <dbReference type="ARBA" id="ARBA00048988"/>
    </source>
</evidence>
<dbReference type="Pfam" id="PF00580">
    <property type="entry name" value="UvrD-helicase"/>
    <property type="match status" value="1"/>
</dbReference>
<evidence type="ECO:0000256" key="8">
    <source>
        <dbReference type="ARBA" id="ARBA00034617"/>
    </source>
</evidence>
<reference evidence="14 15" key="2">
    <citation type="journal article" date="2020" name="Cell Rep.">
        <title>Acquisition and Adaptation of Ultra-small Parasitic Reduced Genome Bacteria to Mammalian Hosts.</title>
        <authorList>
            <person name="McLean J.S."/>
            <person name="Bor B."/>
            <person name="Kerns K.A."/>
            <person name="Liu Q."/>
            <person name="To T.T."/>
            <person name="Solden L."/>
            <person name="Hendrickson E.L."/>
            <person name="Wrighton K."/>
            <person name="Shi W."/>
            <person name="He X."/>
        </authorList>
    </citation>
    <scope>NUCLEOTIDE SEQUENCE [LARGE SCALE GENOMIC DNA]</scope>
    <source>
        <strain evidence="14 15">TM7_G3_2_Rum_HOT_351B</strain>
    </source>
</reference>
<proteinExistence type="inferred from homology"/>
<evidence type="ECO:0000313" key="15">
    <source>
        <dbReference type="Proteomes" id="UP001191019"/>
    </source>
</evidence>
<keyword evidence="7" id="KW-0413">Isomerase</keyword>
<evidence type="ECO:0000259" key="12">
    <source>
        <dbReference type="PROSITE" id="PS51198"/>
    </source>
</evidence>
<evidence type="ECO:0000256" key="11">
    <source>
        <dbReference type="PROSITE-ProRule" id="PRU00560"/>
    </source>
</evidence>
<feature type="binding site" evidence="11">
    <location>
        <begin position="27"/>
        <end position="34"/>
    </location>
    <ligand>
        <name>ATP</name>
        <dbReference type="ChEBI" id="CHEBI:30616"/>
    </ligand>
</feature>
<dbReference type="Gene3D" id="1.10.10.160">
    <property type="match status" value="1"/>
</dbReference>
<keyword evidence="3 11" id="KW-0378">Hydrolase</keyword>
<comment type="similarity">
    <text evidence="1">Belongs to the helicase family. UvrD subfamily.</text>
</comment>
<dbReference type="InterPro" id="IPR027417">
    <property type="entry name" value="P-loop_NTPase"/>
</dbReference>
<dbReference type="PROSITE" id="PS51198">
    <property type="entry name" value="UVRD_HELICASE_ATP_BIND"/>
    <property type="match status" value="1"/>
</dbReference>
<organism evidence="14 15">
    <name type="scientific">Candidatus Nanosyncoccus alces</name>
    <dbReference type="NCBI Taxonomy" id="2171997"/>
    <lineage>
        <taxon>Bacteria</taxon>
        <taxon>Candidatus Saccharimonadota</taxon>
        <taxon>Candidatus Nanosyncoccalia</taxon>
        <taxon>Candidatus Nanosyncoccales</taxon>
        <taxon>Candidatus Nanosyncoccaceae</taxon>
        <taxon>Candidatus Nanosyncoccus</taxon>
    </lineage>
</organism>
<dbReference type="EC" id="5.6.2.4" evidence="9"/>
<keyword evidence="4 11" id="KW-0347">Helicase</keyword>
<evidence type="ECO:0000256" key="4">
    <source>
        <dbReference type="ARBA" id="ARBA00022806"/>
    </source>
</evidence>
<dbReference type="InterPro" id="IPR014017">
    <property type="entry name" value="DNA_helicase_UvrD-like_C"/>
</dbReference>
<evidence type="ECO:0000256" key="9">
    <source>
        <dbReference type="ARBA" id="ARBA00034808"/>
    </source>
</evidence>
<keyword evidence="6" id="KW-0238">DNA-binding</keyword>
<dbReference type="GO" id="GO:0003678">
    <property type="term" value="F:DNA helicase activity"/>
    <property type="evidence" value="ECO:0007669"/>
    <property type="project" value="UniProtKB-EC"/>
</dbReference>
<dbReference type="InterPro" id="IPR013986">
    <property type="entry name" value="DExx_box_DNA_helicase_dom_sf"/>
</dbReference>
<dbReference type="RefSeq" id="WP_129734238.1">
    <property type="nucleotide sequence ID" value="NZ_PRLM01000001.1"/>
</dbReference>
<feature type="domain" description="UvrD-like helicase C-terminal" evidence="13">
    <location>
        <begin position="324"/>
        <end position="586"/>
    </location>
</feature>
<dbReference type="GO" id="GO:0016787">
    <property type="term" value="F:hydrolase activity"/>
    <property type="evidence" value="ECO:0007669"/>
    <property type="project" value="UniProtKB-KW"/>
</dbReference>
<evidence type="ECO:0000256" key="5">
    <source>
        <dbReference type="ARBA" id="ARBA00022840"/>
    </source>
</evidence>
<dbReference type="InterPro" id="IPR014016">
    <property type="entry name" value="UvrD-like_ATP-bd"/>
</dbReference>
<dbReference type="CDD" id="cd17932">
    <property type="entry name" value="DEXQc_UvrD"/>
    <property type="match status" value="1"/>
</dbReference>
<comment type="caution">
    <text evidence="14">The sequence shown here is derived from an EMBL/GenBank/DDBJ whole genome shotgun (WGS) entry which is preliminary data.</text>
</comment>
<comment type="catalytic activity">
    <reaction evidence="10">
        <text>ATP + H2O = ADP + phosphate + H(+)</text>
        <dbReference type="Rhea" id="RHEA:13065"/>
        <dbReference type="ChEBI" id="CHEBI:15377"/>
        <dbReference type="ChEBI" id="CHEBI:15378"/>
        <dbReference type="ChEBI" id="CHEBI:30616"/>
        <dbReference type="ChEBI" id="CHEBI:43474"/>
        <dbReference type="ChEBI" id="CHEBI:456216"/>
        <dbReference type="EC" id="5.6.2.4"/>
    </reaction>
</comment>
<dbReference type="PANTHER" id="PTHR11070:SF2">
    <property type="entry name" value="ATP-DEPENDENT DNA HELICASE SRS2"/>
    <property type="match status" value="1"/>
</dbReference>
<name>A0ABY0FMH4_9BACT</name>
<comment type="catalytic activity">
    <reaction evidence="8">
        <text>Couples ATP hydrolysis with the unwinding of duplex DNA by translocating in the 3'-5' direction.</text>
        <dbReference type="EC" id="5.6.2.4"/>
    </reaction>
</comment>
<evidence type="ECO:0000256" key="6">
    <source>
        <dbReference type="ARBA" id="ARBA00023125"/>
    </source>
</evidence>
<keyword evidence="2 11" id="KW-0547">Nucleotide-binding</keyword>
<gene>
    <name evidence="14" type="primary">pcrA_1</name>
    <name evidence="14" type="ORF">G3RUM_00043</name>
</gene>
<reference evidence="14 15" key="1">
    <citation type="journal article" date="2018" name="bioRxiv">
        <title>Evidence of independent acquisition and adaption of ultra-small bacteria to human hosts across the highly diverse yet reduced genomes of the phylum Saccharibacteria.</title>
        <authorList>
            <person name="McLean J.S."/>
            <person name="Bor B."/>
            <person name="To T.T."/>
            <person name="Liu Q."/>
            <person name="Kearns K.A."/>
            <person name="Solden L.M."/>
            <person name="Wrighton K.C."/>
            <person name="He X."/>
            <person name="Shi W."/>
        </authorList>
    </citation>
    <scope>NUCLEOTIDE SEQUENCE [LARGE SCALE GENOMIC DNA]</scope>
    <source>
        <strain evidence="14 15">TM7_G3_2_Rum_HOT_351B</strain>
    </source>
</reference>